<dbReference type="OrthoDB" id="9798761at2"/>
<feature type="domain" description="GmrSD restriction endonucleases N-terminal" evidence="1">
    <location>
        <begin position="20"/>
        <end position="221"/>
    </location>
</feature>
<proteinExistence type="predicted"/>
<dbReference type="Proteomes" id="UP000273405">
    <property type="component" value="Unassembled WGS sequence"/>
</dbReference>
<dbReference type="RefSeq" id="WP_120625108.1">
    <property type="nucleotide sequence ID" value="NZ_RAWG01000048.1"/>
</dbReference>
<name>A0A3A8NWN9_9BACT</name>
<dbReference type="PANTHER" id="PTHR37292">
    <property type="entry name" value="VNG6097C"/>
    <property type="match status" value="1"/>
</dbReference>
<dbReference type="PANTHER" id="PTHR37292:SF2">
    <property type="entry name" value="DUF262 DOMAIN-CONTAINING PROTEIN"/>
    <property type="match status" value="1"/>
</dbReference>
<comment type="caution">
    <text evidence="2">The sequence shown here is derived from an EMBL/GenBank/DDBJ whole genome shotgun (WGS) entry which is preliminary data.</text>
</comment>
<organism evidence="2 3">
    <name type="scientific">Corallococcus sicarius</name>
    <dbReference type="NCBI Taxonomy" id="2316726"/>
    <lineage>
        <taxon>Bacteria</taxon>
        <taxon>Pseudomonadati</taxon>
        <taxon>Myxococcota</taxon>
        <taxon>Myxococcia</taxon>
        <taxon>Myxococcales</taxon>
        <taxon>Cystobacterineae</taxon>
        <taxon>Myxococcaceae</taxon>
        <taxon>Corallococcus</taxon>
    </lineage>
</organism>
<sequence>MEKPRLERRPEARAFMVDALLQHVRDGRIRVPDFQRPLKWRAKHVLDLFDSVYRGFPIGDLLLFKGPAEPASLHFGPLRIDAPRMTDAYFVVDGQQRLTALAAAMLHPDLHPRGDIHAIWFDLEEEQFVRLQLAEPPPHWIPVNVVGDSFTLLNWLNAWPFRSTRPDLVQRAIALGKALREYQVPSYIVESTSQEVMRLIFTRVNTSGVPMQESEVFEALFGGQKPRPIESACNRLQAETGFGRIAKDWFIRCLKAVEEIDLRQNFIQREGAVDGVHPEAVERTETALRHAIGFLADDVGIPHVRLLPYSLSLIVLTRFFHLHPRPHPRTRALLVRWVWRGALSKVHADAALENIQRLQSDIGTTEFDSVERLLARLPLVVPGSFPSASTPWSVGSVEMRLCALALLHLGPHDPETGERFRLDEIRAWLDERALEQVFIPIHPNAQYVAGRFLLPAKEKFQAFESASTEVLRSHSLDAQAVKSLDLKSPQVVFERRLELLDEWLTRFFSERIASDDGDRPPITELLRRVDAQVTSP</sequence>
<evidence type="ECO:0000259" key="1">
    <source>
        <dbReference type="Pfam" id="PF03235"/>
    </source>
</evidence>
<evidence type="ECO:0000313" key="3">
    <source>
        <dbReference type="Proteomes" id="UP000273405"/>
    </source>
</evidence>
<dbReference type="AlphaFoldDB" id="A0A3A8NWN9"/>
<accession>A0A3A8NWN9</accession>
<protein>
    <submittedName>
        <fullName evidence="2">DUF262 domain-containing protein</fullName>
    </submittedName>
</protein>
<dbReference type="EMBL" id="RAWG01000048">
    <property type="protein sequence ID" value="RKH44542.1"/>
    <property type="molecule type" value="Genomic_DNA"/>
</dbReference>
<gene>
    <name evidence="2" type="ORF">D7X12_10380</name>
</gene>
<reference evidence="3" key="1">
    <citation type="submission" date="2018-09" db="EMBL/GenBank/DDBJ databases">
        <authorList>
            <person name="Livingstone P.G."/>
            <person name="Whitworth D.E."/>
        </authorList>
    </citation>
    <scope>NUCLEOTIDE SEQUENCE [LARGE SCALE GENOMIC DNA]</scope>
    <source>
        <strain evidence="3">CA040B</strain>
    </source>
</reference>
<dbReference type="Pfam" id="PF03235">
    <property type="entry name" value="GmrSD_N"/>
    <property type="match status" value="1"/>
</dbReference>
<dbReference type="InterPro" id="IPR004919">
    <property type="entry name" value="GmrSD_N"/>
</dbReference>
<evidence type="ECO:0000313" key="2">
    <source>
        <dbReference type="EMBL" id="RKH44542.1"/>
    </source>
</evidence>
<keyword evidence="3" id="KW-1185">Reference proteome</keyword>